<protein>
    <submittedName>
        <fullName evidence="1">Uncharacterized protein</fullName>
    </submittedName>
</protein>
<dbReference type="Gene3D" id="3.40.50.2000">
    <property type="entry name" value="Glycogen Phosphorylase B"/>
    <property type="match status" value="1"/>
</dbReference>
<reference evidence="1" key="1">
    <citation type="submission" date="2021-03" db="EMBL/GenBank/DDBJ databases">
        <title>Whole genome sequence of Jiella sp. CQZ9-1.</title>
        <authorList>
            <person name="Tuo L."/>
        </authorList>
    </citation>
    <scope>NUCLEOTIDE SEQUENCE</scope>
    <source>
        <strain evidence="1">CQZ9-1</strain>
    </source>
</reference>
<dbReference type="Gene3D" id="3.40.50.12580">
    <property type="match status" value="1"/>
</dbReference>
<dbReference type="SUPFAM" id="SSF53756">
    <property type="entry name" value="UDP-Glycosyltransferase/glycogen phosphorylase"/>
    <property type="match status" value="1"/>
</dbReference>
<gene>
    <name evidence="1" type="ORF">J1C48_02275</name>
</gene>
<accession>A0A939FW83</accession>
<dbReference type="Proteomes" id="UP000664122">
    <property type="component" value="Unassembled WGS sequence"/>
</dbReference>
<keyword evidence="2" id="KW-1185">Reference proteome</keyword>
<dbReference type="AlphaFoldDB" id="A0A939FW83"/>
<comment type="caution">
    <text evidence="1">The sequence shown here is derived from an EMBL/GenBank/DDBJ whole genome shotgun (WGS) entry which is preliminary data.</text>
</comment>
<organism evidence="1 2">
    <name type="scientific">Jiella flava</name>
    <dbReference type="NCBI Taxonomy" id="2816857"/>
    <lineage>
        <taxon>Bacteria</taxon>
        <taxon>Pseudomonadati</taxon>
        <taxon>Pseudomonadota</taxon>
        <taxon>Alphaproteobacteria</taxon>
        <taxon>Hyphomicrobiales</taxon>
        <taxon>Aurantimonadaceae</taxon>
        <taxon>Jiella</taxon>
    </lineage>
</organism>
<name>A0A939FW83_9HYPH</name>
<sequence>MGDKFAFFAINLIQDVNVIWPLATLAHHDLNLNVGFLLSRRFTIADGTGRWLNEIFELASRCHAKVYIFDTIFEAASVLSGKSGIVVAASESNLAAHRETHDLFRALPPGFTSLTLQHGFEGVGFLHSREHDEAHGTHIRFSANIVCSWLDPQYQRSMLPSQRPKLFVTGPGSLLNLPNAVPKRSSTGLVCENLHSTRFKANAGAVGDFVENFQNFCRRVAEDGRNVALRPHPAGQFTVKNNLQLPKNTSINNAPMYKVDLRQYAYGISAASSVIFDMVLARIPVAVWVDKNAAMDASVYAGLTTVTTSEDWIQFARDAIRSPETFLKIQDDFLKKYDFALDASGVRERFKAVFRAAATAAQAQHKVDRAERPILAVISHKRPEMEALLAEAIPRDILRDGDASLEIASLSPVRRSFGSRLTPDVLAAWLNTRLAMTGAKSLITSEPAVDRLAFEASVRAAQDNDIPLAVYLEAPEGDKTIRFQPDDLGDVDIACGPRKRLASLRPQLEERSVSIHILDNHSAAGQTTLPRLVSRNGRSAFAGAKSLLKALTRRVSRQRVLIAAPNFLPTLQLSFVKPFATRDGSELFSYQIVTEADMAQLAKKGKSQDEIRDWLAEEISSFSPDIILFCRYGGPHEDLFINYASQNNIPSVYHIDDDLLNVPASIGEKKAQIHNAPERLQSLRRAMESSDLVYCSTEKLKSQLIALGIRTPIRAGEIYCPGQIIAPATLRQPQRIGYMASADHAQNLAMILPAVIQLLRRHPSVIFELFGSIPCPPELLEFGDQIQTSPPIRNYENFLEEFAKREWDVGICPLKPIPFNMMKANTKWVEYTSIGTAVIASRGTVYDGCCADGCGILAEAPHEWLAAFEMLLQPEVRYAQVHRAQKKLAEDYTVARLLDQVVSVFDEARMLRLDRTKRIAS</sequence>
<dbReference type="InterPro" id="IPR043148">
    <property type="entry name" value="TagF_C"/>
</dbReference>
<proteinExistence type="predicted"/>
<dbReference type="EMBL" id="JAFMPP010000001">
    <property type="protein sequence ID" value="MBO0661391.1"/>
    <property type="molecule type" value="Genomic_DNA"/>
</dbReference>
<evidence type="ECO:0000313" key="1">
    <source>
        <dbReference type="EMBL" id="MBO0661391.1"/>
    </source>
</evidence>
<evidence type="ECO:0000313" key="2">
    <source>
        <dbReference type="Proteomes" id="UP000664122"/>
    </source>
</evidence>
<dbReference type="RefSeq" id="WP_207256015.1">
    <property type="nucleotide sequence ID" value="NZ_JAFMPP010000001.1"/>
</dbReference>